<feature type="domain" description="DET1- and DDB1-associated protein 1" evidence="4">
    <location>
        <begin position="67"/>
        <end position="109"/>
    </location>
</feature>
<evidence type="ECO:0000256" key="1">
    <source>
        <dbReference type="ARBA" id="ARBA00008042"/>
    </source>
</evidence>
<accession>A0A8C4L0D4</accession>
<evidence type="ECO:0000259" key="4">
    <source>
        <dbReference type="Pfam" id="PF10172"/>
    </source>
</evidence>
<name>A0A8C4L0D4_EQUAS</name>
<dbReference type="GO" id="GO:0032436">
    <property type="term" value="P:positive regulation of proteasomal ubiquitin-dependent protein catabolic process"/>
    <property type="evidence" value="ECO:0007669"/>
    <property type="project" value="TreeGrafter"/>
</dbReference>
<evidence type="ECO:0000256" key="2">
    <source>
        <dbReference type="ARBA" id="ARBA00018256"/>
    </source>
</evidence>
<feature type="domain" description="DET1- and DDB1-associated protein 1" evidence="4">
    <location>
        <begin position="352"/>
        <end position="371"/>
    </location>
</feature>
<reference evidence="5" key="1">
    <citation type="submission" date="2023-03" db="UniProtKB">
        <authorList>
            <consortium name="Ensembl"/>
        </authorList>
    </citation>
    <scope>IDENTIFICATION</scope>
</reference>
<organism evidence="5">
    <name type="scientific">Equus asinus asinus</name>
    <dbReference type="NCBI Taxonomy" id="83772"/>
    <lineage>
        <taxon>Eukaryota</taxon>
        <taxon>Metazoa</taxon>
        <taxon>Chordata</taxon>
        <taxon>Craniata</taxon>
        <taxon>Vertebrata</taxon>
        <taxon>Euteleostomi</taxon>
        <taxon>Mammalia</taxon>
        <taxon>Eutheria</taxon>
        <taxon>Laurasiatheria</taxon>
        <taxon>Perissodactyla</taxon>
        <taxon>Equidae</taxon>
        <taxon>Equus</taxon>
    </lineage>
</organism>
<dbReference type="PANTHER" id="PTHR31879:SF2">
    <property type="entry name" value="DET1- AND DDB1-ASSOCIATED PROTEIN 1"/>
    <property type="match status" value="1"/>
</dbReference>
<dbReference type="InterPro" id="IPR033575">
    <property type="entry name" value="DDA1-like"/>
</dbReference>
<sequence>MGARRAAYPEGGARGRANDGRVTVPSVLAVLWLEVTVRRRLRGRQWWRRRRLRRWLRQRRRKQKMADFLKGLPVYNKSNFSRFHADSVCKASNRRPSVYLPTREYPSEQSKWPHSLSHPAAKVALGTPLSLCTGKPLGAAGSLAFSRTFLPHALASLSSPQGPTTPPIKSGAPCWLCSTASGLAAWGGASRGGPCRNAGATEVGLRRFARVAVSCFTPQKGCPRTLPSGPCGCWRTAACICGPRGKHTLRGCYMLGLTAPDGRVLLKAERWSPWPSGGLGPLVVALCLGGKAVGFWKSRGLGMLTGVPGGSQDRNGLEAKGHCPSGRGGAGGGGAWPPAASACNFVCLSSSVIVTEKTNILLRYLHQQWDKKVKHVGFRWCPAGGSK</sequence>
<protein>
    <recommendedName>
        <fullName evidence="2">DET1- and DDB1-associated protein 1</fullName>
    </recommendedName>
</protein>
<dbReference type="InterPro" id="IPR018276">
    <property type="entry name" value="DDA1_dom"/>
</dbReference>
<dbReference type="Pfam" id="PF10172">
    <property type="entry name" value="DDA1"/>
    <property type="match status" value="2"/>
</dbReference>
<dbReference type="GO" id="GO:0080008">
    <property type="term" value="C:Cul4-RING E3 ubiquitin ligase complex"/>
    <property type="evidence" value="ECO:0007669"/>
    <property type="project" value="TreeGrafter"/>
</dbReference>
<comment type="function">
    <text evidence="3">Functions as a component of numerous distinct DCX (DDB1-CUL4-X-box) E3 ubiquitin-protein ligase complexes which mediate the ubiquitination and subsequent proteasomal degradation of target proteins. In the DCX complexes, acts as a scaffolding subunit required to stabilize the complex.</text>
</comment>
<evidence type="ECO:0000313" key="5">
    <source>
        <dbReference type="Ensembl" id="ENSEASP00005003781.1"/>
    </source>
</evidence>
<proteinExistence type="inferred from homology"/>
<comment type="similarity">
    <text evidence="1">Belongs to the DDA1 family.</text>
</comment>
<dbReference type="AlphaFoldDB" id="A0A8C4L0D4"/>
<dbReference type="Ensembl" id="ENSEAST00005004149.1">
    <property type="protein sequence ID" value="ENSEASP00005003781.1"/>
    <property type="gene ID" value="ENSEASG00005002877.1"/>
</dbReference>
<dbReference type="PANTHER" id="PTHR31879">
    <property type="entry name" value="DET1- AND DDB1-ASSOCIATED PROTEIN 1"/>
    <property type="match status" value="1"/>
</dbReference>
<evidence type="ECO:0000256" key="3">
    <source>
        <dbReference type="ARBA" id="ARBA00045586"/>
    </source>
</evidence>